<dbReference type="InterPro" id="IPR052711">
    <property type="entry name" value="Zinc_ADH-like"/>
</dbReference>
<gene>
    <name evidence="2" type="ORF">B0T24DRAFT_710757</name>
</gene>
<dbReference type="InterPro" id="IPR013154">
    <property type="entry name" value="ADH-like_N"/>
</dbReference>
<organism evidence="2 3">
    <name type="scientific">Lasiosphaeria ovina</name>
    <dbReference type="NCBI Taxonomy" id="92902"/>
    <lineage>
        <taxon>Eukaryota</taxon>
        <taxon>Fungi</taxon>
        <taxon>Dikarya</taxon>
        <taxon>Ascomycota</taxon>
        <taxon>Pezizomycotina</taxon>
        <taxon>Sordariomycetes</taxon>
        <taxon>Sordariomycetidae</taxon>
        <taxon>Sordariales</taxon>
        <taxon>Lasiosphaeriaceae</taxon>
        <taxon>Lasiosphaeria</taxon>
    </lineage>
</organism>
<feature type="domain" description="Enoyl reductase (ER)" evidence="1">
    <location>
        <begin position="21"/>
        <end position="356"/>
    </location>
</feature>
<dbReference type="Gene3D" id="3.40.50.720">
    <property type="entry name" value="NAD(P)-binding Rossmann-like Domain"/>
    <property type="match status" value="1"/>
</dbReference>
<dbReference type="PANTHER" id="PTHR45033">
    <property type="match status" value="1"/>
</dbReference>
<dbReference type="AlphaFoldDB" id="A0AAE0N0E8"/>
<dbReference type="SUPFAM" id="SSF50129">
    <property type="entry name" value="GroES-like"/>
    <property type="match status" value="1"/>
</dbReference>
<sequence>MAAIPTTYRAARRTRGVGTAETPLGIELVTETLGEVRPGDVLVRVRAASLNFRDVAMLDGRYPIPALERGVPASDCSAEVVAVGAAVAGFAVGDRVAPTLARYSLTGDEDNVFHTVLGGDTDGVLREYAVFAAEQLVHLPRHLSWEEGATITCAGMTAWNALKAVVADSLDKGKDKAVLLKGTGGVSMFGLLVALASGVRPIITSSSDAKLAAVQKLGAPGAVLGYNYGTTRDQAAAVAALTGGLGVDVVVNTDGPASLPADIASLRRRGTVAVVGFLGGPDGDWRPSEILGLIAKGAHISGIDGGSKRDFEELNRLLEDKQVRLEPLVDRVFSFDETEKAFAYMNAGKHVGKVVIRL</sequence>
<dbReference type="SMART" id="SM00829">
    <property type="entry name" value="PKS_ER"/>
    <property type="match status" value="1"/>
</dbReference>
<reference evidence="2" key="2">
    <citation type="submission" date="2023-06" db="EMBL/GenBank/DDBJ databases">
        <authorList>
            <consortium name="Lawrence Berkeley National Laboratory"/>
            <person name="Haridas S."/>
            <person name="Hensen N."/>
            <person name="Bonometti L."/>
            <person name="Westerberg I."/>
            <person name="Brannstrom I.O."/>
            <person name="Guillou S."/>
            <person name="Cros-Aarteil S."/>
            <person name="Calhoun S."/>
            <person name="Kuo A."/>
            <person name="Mondo S."/>
            <person name="Pangilinan J."/>
            <person name="Riley R."/>
            <person name="Labutti K."/>
            <person name="Andreopoulos B."/>
            <person name="Lipzen A."/>
            <person name="Chen C."/>
            <person name="Yanf M."/>
            <person name="Daum C."/>
            <person name="Ng V."/>
            <person name="Clum A."/>
            <person name="Steindorff A."/>
            <person name="Ohm R."/>
            <person name="Martin F."/>
            <person name="Silar P."/>
            <person name="Natvig D."/>
            <person name="Lalanne C."/>
            <person name="Gautier V."/>
            <person name="Ament-Velasquez S.L."/>
            <person name="Kruys A."/>
            <person name="Hutchinson M.I."/>
            <person name="Powell A.J."/>
            <person name="Barry K."/>
            <person name="Miller A.N."/>
            <person name="Grigoriev I.V."/>
            <person name="Debuchy R."/>
            <person name="Gladieux P."/>
            <person name="Thoren M.H."/>
            <person name="Johannesson H."/>
        </authorList>
    </citation>
    <scope>NUCLEOTIDE SEQUENCE</scope>
    <source>
        <strain evidence="2">CBS 958.72</strain>
    </source>
</reference>
<name>A0AAE0N0E8_9PEZI</name>
<dbReference type="PANTHER" id="PTHR45033:SF1">
    <property type="entry name" value="OXIDOREDUCTASE (EUROFUNG)"/>
    <property type="match status" value="1"/>
</dbReference>
<dbReference type="Pfam" id="PF00107">
    <property type="entry name" value="ADH_zinc_N"/>
    <property type="match status" value="1"/>
</dbReference>
<dbReference type="GO" id="GO:0016491">
    <property type="term" value="F:oxidoreductase activity"/>
    <property type="evidence" value="ECO:0007669"/>
    <property type="project" value="InterPro"/>
</dbReference>
<evidence type="ECO:0000313" key="2">
    <source>
        <dbReference type="EMBL" id="KAK3365625.1"/>
    </source>
</evidence>
<comment type="caution">
    <text evidence="2">The sequence shown here is derived from an EMBL/GenBank/DDBJ whole genome shotgun (WGS) entry which is preliminary data.</text>
</comment>
<dbReference type="Gene3D" id="3.90.180.10">
    <property type="entry name" value="Medium-chain alcohol dehydrogenases, catalytic domain"/>
    <property type="match status" value="1"/>
</dbReference>
<dbReference type="SUPFAM" id="SSF51735">
    <property type="entry name" value="NAD(P)-binding Rossmann-fold domains"/>
    <property type="match status" value="1"/>
</dbReference>
<dbReference type="InterPro" id="IPR011032">
    <property type="entry name" value="GroES-like_sf"/>
</dbReference>
<dbReference type="InterPro" id="IPR020843">
    <property type="entry name" value="ER"/>
</dbReference>
<accession>A0AAE0N0E8</accession>
<keyword evidence="3" id="KW-1185">Reference proteome</keyword>
<dbReference type="InterPro" id="IPR013149">
    <property type="entry name" value="ADH-like_C"/>
</dbReference>
<dbReference type="CDD" id="cd08276">
    <property type="entry name" value="MDR7"/>
    <property type="match status" value="1"/>
</dbReference>
<evidence type="ECO:0000313" key="3">
    <source>
        <dbReference type="Proteomes" id="UP001287356"/>
    </source>
</evidence>
<dbReference type="EMBL" id="JAULSN010000008">
    <property type="protein sequence ID" value="KAK3365625.1"/>
    <property type="molecule type" value="Genomic_DNA"/>
</dbReference>
<evidence type="ECO:0000259" key="1">
    <source>
        <dbReference type="SMART" id="SM00829"/>
    </source>
</evidence>
<protein>
    <submittedName>
        <fullName evidence="2">Chaperonin 10-like protein</fullName>
    </submittedName>
</protein>
<dbReference type="Proteomes" id="UP001287356">
    <property type="component" value="Unassembled WGS sequence"/>
</dbReference>
<dbReference type="InterPro" id="IPR036291">
    <property type="entry name" value="NAD(P)-bd_dom_sf"/>
</dbReference>
<dbReference type="Pfam" id="PF08240">
    <property type="entry name" value="ADH_N"/>
    <property type="match status" value="1"/>
</dbReference>
<reference evidence="2" key="1">
    <citation type="journal article" date="2023" name="Mol. Phylogenet. Evol.">
        <title>Genome-scale phylogeny and comparative genomics of the fungal order Sordariales.</title>
        <authorList>
            <person name="Hensen N."/>
            <person name="Bonometti L."/>
            <person name="Westerberg I."/>
            <person name="Brannstrom I.O."/>
            <person name="Guillou S."/>
            <person name="Cros-Aarteil S."/>
            <person name="Calhoun S."/>
            <person name="Haridas S."/>
            <person name="Kuo A."/>
            <person name="Mondo S."/>
            <person name="Pangilinan J."/>
            <person name="Riley R."/>
            <person name="LaButti K."/>
            <person name="Andreopoulos B."/>
            <person name="Lipzen A."/>
            <person name="Chen C."/>
            <person name="Yan M."/>
            <person name="Daum C."/>
            <person name="Ng V."/>
            <person name="Clum A."/>
            <person name="Steindorff A."/>
            <person name="Ohm R.A."/>
            <person name="Martin F."/>
            <person name="Silar P."/>
            <person name="Natvig D.O."/>
            <person name="Lalanne C."/>
            <person name="Gautier V."/>
            <person name="Ament-Velasquez S.L."/>
            <person name="Kruys A."/>
            <person name="Hutchinson M.I."/>
            <person name="Powell A.J."/>
            <person name="Barry K."/>
            <person name="Miller A.N."/>
            <person name="Grigoriev I.V."/>
            <person name="Debuchy R."/>
            <person name="Gladieux P."/>
            <person name="Hiltunen Thoren M."/>
            <person name="Johannesson H."/>
        </authorList>
    </citation>
    <scope>NUCLEOTIDE SEQUENCE</scope>
    <source>
        <strain evidence="2">CBS 958.72</strain>
    </source>
</reference>
<proteinExistence type="predicted"/>